<dbReference type="GeneID" id="66103270"/>
<accession>A0A9P7VKP6</accession>
<dbReference type="EMBL" id="MU250554">
    <property type="protein sequence ID" value="KAG7442125.1"/>
    <property type="molecule type" value="Genomic_DNA"/>
</dbReference>
<protein>
    <recommendedName>
        <fullName evidence="3">Reverse transcriptase</fullName>
    </recommendedName>
</protein>
<dbReference type="Proteomes" id="UP000812287">
    <property type="component" value="Unassembled WGS sequence"/>
</dbReference>
<dbReference type="SUPFAM" id="SSF56672">
    <property type="entry name" value="DNA/RNA polymerases"/>
    <property type="match status" value="1"/>
</dbReference>
<keyword evidence="2" id="KW-1185">Reference proteome</keyword>
<dbReference type="RefSeq" id="XP_043035625.1">
    <property type="nucleotide sequence ID" value="XM_043180974.1"/>
</dbReference>
<proteinExistence type="predicted"/>
<sequence length="63" mass="7046">MIEGSDISFPKYATSLAKKEMMDKQIDTCYAQGILEPFKSPWGVPVGIAYQNGKPQFCVNYLP</sequence>
<dbReference type="OrthoDB" id="6776860at2759"/>
<evidence type="ECO:0000313" key="1">
    <source>
        <dbReference type="EMBL" id="KAG7442125.1"/>
    </source>
</evidence>
<evidence type="ECO:0000313" key="2">
    <source>
        <dbReference type="Proteomes" id="UP000812287"/>
    </source>
</evidence>
<dbReference type="Gene3D" id="3.10.10.10">
    <property type="entry name" value="HIV Type 1 Reverse Transcriptase, subunit A, domain 1"/>
    <property type="match status" value="1"/>
</dbReference>
<gene>
    <name evidence="1" type="ORF">BT62DRAFT_458358</name>
</gene>
<comment type="caution">
    <text evidence="1">The sequence shown here is derived from an EMBL/GenBank/DDBJ whole genome shotgun (WGS) entry which is preliminary data.</text>
</comment>
<evidence type="ECO:0008006" key="3">
    <source>
        <dbReference type="Google" id="ProtNLM"/>
    </source>
</evidence>
<reference evidence="1" key="1">
    <citation type="submission" date="2020-11" db="EMBL/GenBank/DDBJ databases">
        <title>Adaptations for nitrogen fixation in a non-lichenized fungal sporocarp promotes dispersal by wood-feeding termites.</title>
        <authorList>
            <consortium name="DOE Joint Genome Institute"/>
            <person name="Koch R.A."/>
            <person name="Yoon G."/>
            <person name="Arayal U."/>
            <person name="Lail K."/>
            <person name="Amirebrahimi M."/>
            <person name="Labutti K."/>
            <person name="Lipzen A."/>
            <person name="Riley R."/>
            <person name="Barry K."/>
            <person name="Henrissat B."/>
            <person name="Grigoriev I.V."/>
            <person name="Herr J.R."/>
            <person name="Aime M.C."/>
        </authorList>
    </citation>
    <scope>NUCLEOTIDE SEQUENCE</scope>
    <source>
        <strain evidence="1">MCA 3950</strain>
    </source>
</reference>
<dbReference type="AlphaFoldDB" id="A0A9P7VKP6"/>
<organism evidence="1 2">
    <name type="scientific">Guyanagaster necrorhizus</name>
    <dbReference type="NCBI Taxonomy" id="856835"/>
    <lineage>
        <taxon>Eukaryota</taxon>
        <taxon>Fungi</taxon>
        <taxon>Dikarya</taxon>
        <taxon>Basidiomycota</taxon>
        <taxon>Agaricomycotina</taxon>
        <taxon>Agaricomycetes</taxon>
        <taxon>Agaricomycetidae</taxon>
        <taxon>Agaricales</taxon>
        <taxon>Marasmiineae</taxon>
        <taxon>Physalacriaceae</taxon>
        <taxon>Guyanagaster</taxon>
    </lineage>
</organism>
<name>A0A9P7VKP6_9AGAR</name>
<dbReference type="InterPro" id="IPR043502">
    <property type="entry name" value="DNA/RNA_pol_sf"/>
</dbReference>